<reference evidence="3" key="1">
    <citation type="journal article" date="2014" name="Int. J. Syst. Evol. Microbiol.">
        <title>Complete genome sequence of Corynebacterium casei LMG S-19264T (=DSM 44701T), isolated from a smear-ripened cheese.</title>
        <authorList>
            <consortium name="US DOE Joint Genome Institute (JGI-PGF)"/>
            <person name="Walter F."/>
            <person name="Albersmeier A."/>
            <person name="Kalinowski J."/>
            <person name="Ruckert C."/>
        </authorList>
    </citation>
    <scope>NUCLEOTIDE SEQUENCE</scope>
    <source>
        <strain evidence="3">KCTC 12368</strain>
    </source>
</reference>
<proteinExistence type="predicted"/>
<dbReference type="SUPFAM" id="SSF51126">
    <property type="entry name" value="Pectin lyase-like"/>
    <property type="match status" value="1"/>
</dbReference>
<keyword evidence="1" id="KW-0732">Signal</keyword>
<dbReference type="InterPro" id="IPR011050">
    <property type="entry name" value="Pectin_lyase_fold/virulence"/>
</dbReference>
<accession>A0A918UN16</accession>
<gene>
    <name evidence="3" type="ORF">GCM10007049_13150</name>
</gene>
<comment type="caution">
    <text evidence="3">The sequence shown here is derived from an EMBL/GenBank/DDBJ whole genome shotgun (WGS) entry which is preliminary data.</text>
</comment>
<dbReference type="Gene3D" id="2.160.20.10">
    <property type="entry name" value="Single-stranded right-handed beta-helix, Pectin lyase-like"/>
    <property type="match status" value="1"/>
</dbReference>
<name>A0A918UN16_9BACT</name>
<feature type="domain" description="Rhamnogalacturonase A/B/Epimerase-like pectate lyase" evidence="2">
    <location>
        <begin position="78"/>
        <end position="265"/>
    </location>
</feature>
<reference evidence="3" key="2">
    <citation type="submission" date="2020-09" db="EMBL/GenBank/DDBJ databases">
        <authorList>
            <person name="Sun Q."/>
            <person name="Kim S."/>
        </authorList>
    </citation>
    <scope>NUCLEOTIDE SEQUENCE</scope>
    <source>
        <strain evidence="3">KCTC 12368</strain>
    </source>
</reference>
<evidence type="ECO:0000259" key="2">
    <source>
        <dbReference type="Pfam" id="PF12708"/>
    </source>
</evidence>
<dbReference type="Proteomes" id="UP000619457">
    <property type="component" value="Unassembled WGS sequence"/>
</dbReference>
<dbReference type="RefSeq" id="WP_018472134.1">
    <property type="nucleotide sequence ID" value="NZ_BMWX01000002.1"/>
</dbReference>
<evidence type="ECO:0000313" key="4">
    <source>
        <dbReference type="Proteomes" id="UP000619457"/>
    </source>
</evidence>
<keyword evidence="4" id="KW-1185">Reference proteome</keyword>
<protein>
    <recommendedName>
        <fullName evidence="2">Rhamnogalacturonase A/B/Epimerase-like pectate lyase domain-containing protein</fullName>
    </recommendedName>
</protein>
<feature type="signal peptide" evidence="1">
    <location>
        <begin position="1"/>
        <end position="20"/>
    </location>
</feature>
<dbReference type="Pfam" id="PF12708">
    <property type="entry name" value="Pect-lyase_RHGA_epim"/>
    <property type="match status" value="1"/>
</dbReference>
<dbReference type="AlphaFoldDB" id="A0A918UN16"/>
<organism evidence="3 4">
    <name type="scientific">Echinicola pacifica</name>
    <dbReference type="NCBI Taxonomy" id="346377"/>
    <lineage>
        <taxon>Bacteria</taxon>
        <taxon>Pseudomonadati</taxon>
        <taxon>Bacteroidota</taxon>
        <taxon>Cytophagia</taxon>
        <taxon>Cytophagales</taxon>
        <taxon>Cyclobacteriaceae</taxon>
        <taxon>Echinicola</taxon>
    </lineage>
</organism>
<evidence type="ECO:0000313" key="3">
    <source>
        <dbReference type="EMBL" id="GGZ21765.1"/>
    </source>
</evidence>
<dbReference type="InterPro" id="IPR024535">
    <property type="entry name" value="RHGA/B-epi-like_pectate_lyase"/>
</dbReference>
<sequence>MTTNYLFVFLLLLGACTLDMQNHHVTMSSLPRIGGAGASVDPGKFDADYPQMERWANAGVRGGIPIKDSLQLGATVTGMNSAAINQAINNCPSGQYVYLPNGNYTIDSSINMKSDVFLVGESLSGVVCTITMTGGNAFFFNTGISQSGIYDITIQGGWGTPQYAWNFGLGSANSELPNNSNVSVKFKNSIDCFLDNVTILNSAMHPVWVNATHTTLRDLHVDGVHNKGGGAQGYLMILNADNLITGCYFTHLRHFSIQGANAKFNVVYDNEFEQELSFHTGDGGDNLVEKNLIALPADMWENYYAIMGPWSSQHTLSEKPNYVYGNQCYHHNMEEAPLSPWSDAATVYYGPHMVKPIGHTAILDNFTPYSGGAPSGATLYAVTGN</sequence>
<dbReference type="EMBL" id="BMWX01000002">
    <property type="protein sequence ID" value="GGZ21765.1"/>
    <property type="molecule type" value="Genomic_DNA"/>
</dbReference>
<evidence type="ECO:0000256" key="1">
    <source>
        <dbReference type="SAM" id="SignalP"/>
    </source>
</evidence>
<feature type="chain" id="PRO_5037665336" description="Rhamnogalacturonase A/B/Epimerase-like pectate lyase domain-containing protein" evidence="1">
    <location>
        <begin position="21"/>
        <end position="385"/>
    </location>
</feature>
<dbReference type="InterPro" id="IPR012334">
    <property type="entry name" value="Pectin_lyas_fold"/>
</dbReference>